<proteinExistence type="predicted"/>
<protein>
    <submittedName>
        <fullName evidence="2">Uncharacterized protein</fullName>
    </submittedName>
</protein>
<dbReference type="EMBL" id="CAJOBS010001755">
    <property type="protein sequence ID" value="CAF4758660.1"/>
    <property type="molecule type" value="Genomic_DNA"/>
</dbReference>
<evidence type="ECO:0000313" key="3">
    <source>
        <dbReference type="Proteomes" id="UP000663838"/>
    </source>
</evidence>
<dbReference type="Proteomes" id="UP000663838">
    <property type="component" value="Unassembled WGS sequence"/>
</dbReference>
<evidence type="ECO:0000313" key="2">
    <source>
        <dbReference type="EMBL" id="CAF4758660.1"/>
    </source>
</evidence>
<feature type="non-terminal residue" evidence="2">
    <location>
        <position position="1"/>
    </location>
</feature>
<organism evidence="2 3">
    <name type="scientific">Rotaria socialis</name>
    <dbReference type="NCBI Taxonomy" id="392032"/>
    <lineage>
        <taxon>Eukaryota</taxon>
        <taxon>Metazoa</taxon>
        <taxon>Spiralia</taxon>
        <taxon>Gnathifera</taxon>
        <taxon>Rotifera</taxon>
        <taxon>Eurotatoria</taxon>
        <taxon>Bdelloidea</taxon>
        <taxon>Philodinida</taxon>
        <taxon>Philodinidae</taxon>
        <taxon>Rotaria</taxon>
    </lineage>
</organism>
<comment type="caution">
    <text evidence="2">The sequence shown here is derived from an EMBL/GenBank/DDBJ whole genome shotgun (WGS) entry which is preliminary data.</text>
</comment>
<reference evidence="2" key="1">
    <citation type="submission" date="2021-02" db="EMBL/GenBank/DDBJ databases">
        <authorList>
            <person name="Nowell W R."/>
        </authorList>
    </citation>
    <scope>NUCLEOTIDE SEQUENCE</scope>
</reference>
<feature type="region of interest" description="Disordered" evidence="1">
    <location>
        <begin position="1"/>
        <end position="32"/>
    </location>
</feature>
<gene>
    <name evidence="2" type="ORF">TOA249_LOCUS20890</name>
</gene>
<feature type="compositionally biased region" description="Basic and acidic residues" evidence="1">
    <location>
        <begin position="14"/>
        <end position="23"/>
    </location>
</feature>
<dbReference type="AlphaFoldDB" id="A0A821LZU5"/>
<evidence type="ECO:0000256" key="1">
    <source>
        <dbReference type="SAM" id="MobiDB-lite"/>
    </source>
</evidence>
<name>A0A821LZU5_9BILA</name>
<sequence length="32" mass="3699">NEESENEQALKNNDSADKNKIEIEECDDDDED</sequence>
<accession>A0A821LZU5</accession>